<reference evidence="1" key="1">
    <citation type="submission" date="2018-11" db="EMBL/GenBank/DDBJ databases">
        <authorList>
            <consortium name="Pathogen Informatics"/>
        </authorList>
    </citation>
    <scope>NUCLEOTIDE SEQUENCE</scope>
</reference>
<dbReference type="EMBL" id="CAAALY010269455">
    <property type="protein sequence ID" value="VEL41468.1"/>
    <property type="molecule type" value="Genomic_DNA"/>
</dbReference>
<name>A0A3S5AZF5_9PLAT</name>
<accession>A0A3S5AZF5</accession>
<dbReference type="Proteomes" id="UP000784294">
    <property type="component" value="Unassembled WGS sequence"/>
</dbReference>
<organism evidence="1 2">
    <name type="scientific">Protopolystoma xenopodis</name>
    <dbReference type="NCBI Taxonomy" id="117903"/>
    <lineage>
        <taxon>Eukaryota</taxon>
        <taxon>Metazoa</taxon>
        <taxon>Spiralia</taxon>
        <taxon>Lophotrochozoa</taxon>
        <taxon>Platyhelminthes</taxon>
        <taxon>Monogenea</taxon>
        <taxon>Polyopisthocotylea</taxon>
        <taxon>Polystomatidea</taxon>
        <taxon>Polystomatidae</taxon>
        <taxon>Protopolystoma</taxon>
    </lineage>
</organism>
<comment type="caution">
    <text evidence="1">The sequence shown here is derived from an EMBL/GenBank/DDBJ whole genome shotgun (WGS) entry which is preliminary data.</text>
</comment>
<proteinExistence type="predicted"/>
<evidence type="ECO:0000313" key="2">
    <source>
        <dbReference type="Proteomes" id="UP000784294"/>
    </source>
</evidence>
<sequence length="171" mass="19307">MSPFASVYHTSSARLVAQLPPCLTSHLYSDNFIKTHADQQTHTHRYTYILQAPSYSCTINWPVGQSDSLHARPQATHSAVQYVCCCHIQHDIHAVCLPYTSILLHRLPSSPNPTPTRRPSIFPSLTRHPLYYTLPSVYNAARYQSDRKLDFLLSTSVFSPSFTSRLLASAF</sequence>
<dbReference type="AlphaFoldDB" id="A0A3S5AZF5"/>
<gene>
    <name evidence="1" type="ORF">PXEA_LOCUS34908</name>
</gene>
<evidence type="ECO:0000313" key="1">
    <source>
        <dbReference type="EMBL" id="VEL41468.1"/>
    </source>
</evidence>
<protein>
    <submittedName>
        <fullName evidence="1">Uncharacterized protein</fullName>
    </submittedName>
</protein>
<keyword evidence="2" id="KW-1185">Reference proteome</keyword>